<sequence>MRDIQIAICGETRSGKSSVSEYLQKKLNMVRFGFGDELKKDFHFNYPHIPREPKPVKGYRLFGELQRFVKGNTVWIDQCFGRISYHEEIAKGYSWHGDIPENERPFRPIIDDMRQPDEFEACVSKGFFTIRVEASKEVRKERMIAAGDAFTEEDLEFGPERHIYDFDVDFVVNNNGSLAELYEQLDAIVDTLTKEG</sequence>
<evidence type="ECO:0000313" key="2">
    <source>
        <dbReference type="EMBL" id="BAN59529.1"/>
    </source>
</evidence>
<keyword evidence="2" id="KW-0808">Transferase</keyword>
<gene>
    <name evidence="1" type="primary">adkP</name>
    <name evidence="2" type="synonym">orf196</name>
</gene>
<dbReference type="RefSeq" id="YP_008318297.1">
    <property type="nucleotide sequence ID" value="NC_021856.1"/>
</dbReference>
<reference evidence="1" key="1">
    <citation type="submission" date="2008-11" db="EMBL/GenBank/DDBJ databases">
        <title>Bacillus subtilis bacteriophage NIT1 partial genome sequence.</title>
        <authorList>
            <person name="Kimura K."/>
        </authorList>
    </citation>
    <scope>NUCLEOTIDE SEQUENCE [LARGE SCALE GENOMIC DNA]</scope>
</reference>
<dbReference type="Proteomes" id="UP000014701">
    <property type="component" value="Segment"/>
</dbReference>
<keyword evidence="2" id="KW-0418">Kinase</keyword>
<dbReference type="SUPFAM" id="SSF52540">
    <property type="entry name" value="P-loop containing nucleoside triphosphate hydrolases"/>
    <property type="match status" value="1"/>
</dbReference>
<dbReference type="EMBL" id="AB469692">
    <property type="protein sequence ID" value="BAI49172.1"/>
    <property type="molecule type" value="Genomic_DNA"/>
</dbReference>
<dbReference type="GO" id="GO:0016301">
    <property type="term" value="F:kinase activity"/>
    <property type="evidence" value="ECO:0007669"/>
    <property type="project" value="UniProtKB-KW"/>
</dbReference>
<organism evidence="1">
    <name type="scientific">Bacillus phage phiNIT1</name>
    <dbReference type="NCBI Taxonomy" id="207656"/>
    <lineage>
        <taxon>Viruses</taxon>
        <taxon>Duplodnaviria</taxon>
        <taxon>Heunggongvirae</taxon>
        <taxon>Uroviricota</taxon>
        <taxon>Caudoviricetes</taxon>
        <taxon>Herelleviridae</taxon>
        <taxon>Bastillevirinae</taxon>
        <taxon>Nitunavirus</taxon>
        <taxon>Nitunavirus NIT1</taxon>
    </lineage>
</organism>
<dbReference type="KEGG" id="vg:16511466"/>
<dbReference type="Gene3D" id="3.40.50.300">
    <property type="entry name" value="P-loop containing nucleotide triphosphate hydrolases"/>
    <property type="match status" value="1"/>
</dbReference>
<keyword evidence="3" id="KW-1185">Reference proteome</keyword>
<dbReference type="Pfam" id="PF13238">
    <property type="entry name" value="AAA_18"/>
    <property type="match status" value="1"/>
</dbReference>
<dbReference type="EMBL" id="AP013029">
    <property type="protein sequence ID" value="BAN59529.1"/>
    <property type="molecule type" value="Genomic_DNA"/>
</dbReference>
<dbReference type="OrthoDB" id="9152at10239"/>
<dbReference type="GeneID" id="16511466"/>
<reference evidence="2 3" key="2">
    <citation type="submission" date="2013-02" db="EMBL/GenBank/DDBJ databases">
        <title>phiNIT1 genome sequensing.</title>
        <authorList>
            <person name="Ozaki T."/>
            <person name="Kaneko J."/>
        </authorList>
    </citation>
    <scope>NUCLEOTIDE SEQUENCE [LARGE SCALE GENOMIC DNA]</scope>
    <source>
        <strain evidence="2">PhiNIT1</strain>
    </source>
</reference>
<proteinExistence type="predicted"/>
<evidence type="ECO:0000313" key="1">
    <source>
        <dbReference type="EMBL" id="BAI49172.1"/>
    </source>
</evidence>
<protein>
    <submittedName>
        <fullName evidence="2">Putative adenylate kinase and related kinases</fullName>
    </submittedName>
</protein>
<accession>D0VXF1</accession>
<name>D0VXF1_9CAUD</name>
<evidence type="ECO:0000313" key="3">
    <source>
        <dbReference type="Proteomes" id="UP000014701"/>
    </source>
</evidence>
<dbReference type="InterPro" id="IPR027417">
    <property type="entry name" value="P-loop_NTPase"/>
</dbReference>